<evidence type="ECO:0000256" key="3">
    <source>
        <dbReference type="PIRSR" id="PIRSR601952-1"/>
    </source>
</evidence>
<dbReference type="PhylomeDB" id="A0A0G4HS38"/>
<dbReference type="VEuPathDB" id="CryptoDB:Cvel_8196"/>
<sequence length="472" mass="50054">MSSFRSFGPIFGGFSLCSLLSTFFFHLFAVSASPVSSSIPSTAPTGDSVIFIHPDGAGVAHWNMHRLIDLGPDGRSNWDALPGVSVYLTHMLDYLSASSHGGATVHAYGRKVVRNSFGKNGTEPLVSASGFNGTIMQEAQAAGIAVGVINTGHLAEPGTAVMLASVPSRSMRTEVARQLVYSGADLIFGGGERLFLPKNVTGVHGKKGVRTDGRNLVEEARELGYTVLFTREDLKRLEENPTEATKVLGLFAPDNTYNDKSEETLRQRGLELYREDAPTAGEMLSAALAFFEAKGRPFFLMLEEEGTDNFANVNNARGTLEAVRRSDEAIGIAYEFVNRSMSANSSGTGTGVGRVSLIVTADSEAGVPALIETDSEDPVLASVDGGPVLHGSEGPGTRPFASSASGAGQSHFFNVAFASRGDHFGSVLLRSSGPVKDRIPATVDNTEVFGLIRETLLADDKEKKGEKDSEGP</sequence>
<dbReference type="PANTHER" id="PTHR11596:SF5">
    <property type="entry name" value="ALKALINE PHOSPHATASE"/>
    <property type="match status" value="1"/>
</dbReference>
<reference evidence="7" key="1">
    <citation type="submission" date="2014-11" db="EMBL/GenBank/DDBJ databases">
        <authorList>
            <person name="Otto D Thomas"/>
            <person name="Naeem Raeece"/>
        </authorList>
    </citation>
    <scope>NUCLEOTIDE SEQUENCE</scope>
</reference>
<keyword evidence="4" id="KW-0862">Zinc</keyword>
<dbReference type="SUPFAM" id="SSF53649">
    <property type="entry name" value="Alkaline phosphatase-like"/>
    <property type="match status" value="1"/>
</dbReference>
<protein>
    <recommendedName>
        <fullName evidence="1">alkaline phosphatase</fullName>
        <ecNumber evidence="1">3.1.3.1</ecNumber>
    </recommendedName>
</protein>
<comment type="cofactor">
    <cofactor evidence="4">
        <name>Zn(2+)</name>
        <dbReference type="ChEBI" id="CHEBI:29105"/>
    </cofactor>
    <text evidence="4">Binds 2 Zn(2+) ions.</text>
</comment>
<dbReference type="InterPro" id="IPR017850">
    <property type="entry name" value="Alkaline_phosphatase_core_sf"/>
</dbReference>
<evidence type="ECO:0000256" key="1">
    <source>
        <dbReference type="ARBA" id="ARBA00012647"/>
    </source>
</evidence>
<dbReference type="PRINTS" id="PR00113">
    <property type="entry name" value="ALKPHPHTASE"/>
</dbReference>
<feature type="binding site" evidence="4">
    <location>
        <position position="303"/>
    </location>
    <ligand>
        <name>Mg(2+)</name>
        <dbReference type="ChEBI" id="CHEBI:18420"/>
    </ligand>
</feature>
<organism evidence="7">
    <name type="scientific">Chromera velia CCMP2878</name>
    <dbReference type="NCBI Taxonomy" id="1169474"/>
    <lineage>
        <taxon>Eukaryota</taxon>
        <taxon>Sar</taxon>
        <taxon>Alveolata</taxon>
        <taxon>Colpodellida</taxon>
        <taxon>Chromeraceae</taxon>
        <taxon>Chromera</taxon>
    </lineage>
</organism>
<feature type="chain" id="PRO_5005191781" description="alkaline phosphatase" evidence="6">
    <location>
        <begin position="33"/>
        <end position="472"/>
    </location>
</feature>
<dbReference type="Gene3D" id="3.40.720.10">
    <property type="entry name" value="Alkaline Phosphatase, subunit A"/>
    <property type="match status" value="1"/>
</dbReference>
<dbReference type="InterPro" id="IPR001952">
    <property type="entry name" value="Alkaline_phosphatase"/>
</dbReference>
<dbReference type="SMART" id="SM00098">
    <property type="entry name" value="alkPPc"/>
    <property type="match status" value="1"/>
</dbReference>
<feature type="binding site" evidence="4">
    <location>
        <position position="308"/>
    </location>
    <ligand>
        <name>Zn(2+)</name>
        <dbReference type="ChEBI" id="CHEBI:29105"/>
        <label>2</label>
    </ligand>
</feature>
<feature type="signal peptide" evidence="6">
    <location>
        <begin position="1"/>
        <end position="32"/>
    </location>
</feature>
<evidence type="ECO:0000313" key="7">
    <source>
        <dbReference type="EMBL" id="CEM47128.1"/>
    </source>
</evidence>
<dbReference type="AlphaFoldDB" id="A0A0G4HS38"/>
<evidence type="ECO:0000256" key="5">
    <source>
        <dbReference type="RuleBase" id="RU003946"/>
    </source>
</evidence>
<keyword evidence="6" id="KW-0732">Signal</keyword>
<evidence type="ECO:0000256" key="6">
    <source>
        <dbReference type="SAM" id="SignalP"/>
    </source>
</evidence>
<dbReference type="EC" id="3.1.3.1" evidence="1"/>
<evidence type="ECO:0000256" key="2">
    <source>
        <dbReference type="ARBA" id="ARBA00022553"/>
    </source>
</evidence>
<dbReference type="EMBL" id="CDMZ01003653">
    <property type="protein sequence ID" value="CEM47128.1"/>
    <property type="molecule type" value="Genomic_DNA"/>
</dbReference>
<evidence type="ECO:0000256" key="4">
    <source>
        <dbReference type="PIRSR" id="PIRSR601952-2"/>
    </source>
</evidence>
<dbReference type="PANTHER" id="PTHR11596">
    <property type="entry name" value="ALKALINE PHOSPHATASE"/>
    <property type="match status" value="1"/>
</dbReference>
<keyword evidence="2" id="KW-0597">Phosphoprotein</keyword>
<gene>
    <name evidence="7" type="ORF">Cvel_8196</name>
</gene>
<name>A0A0G4HS38_9ALVE</name>
<dbReference type="Pfam" id="PF00245">
    <property type="entry name" value="Alk_phosphatase"/>
    <property type="match status" value="1"/>
</dbReference>
<dbReference type="GO" id="GO:0004035">
    <property type="term" value="F:alkaline phosphatase activity"/>
    <property type="evidence" value="ECO:0007669"/>
    <property type="project" value="UniProtKB-EC"/>
</dbReference>
<feature type="active site" description="Phosphoserine intermediate" evidence="3">
    <location>
        <position position="99"/>
    </location>
</feature>
<accession>A0A0G4HS38</accession>
<comment type="cofactor">
    <cofactor evidence="4">
        <name>Mg(2+)</name>
        <dbReference type="ChEBI" id="CHEBI:18420"/>
    </cofactor>
    <text evidence="4">Binds 1 Mg(2+) ion.</text>
</comment>
<keyword evidence="4" id="KW-0479">Metal-binding</keyword>
<keyword evidence="4" id="KW-0460">Magnesium</keyword>
<dbReference type="GO" id="GO:0046872">
    <property type="term" value="F:metal ion binding"/>
    <property type="evidence" value="ECO:0007669"/>
    <property type="project" value="UniProtKB-KW"/>
</dbReference>
<proteinExistence type="inferred from homology"/>
<comment type="similarity">
    <text evidence="5">Belongs to the alkaline phosphatase family.</text>
</comment>